<dbReference type="Proteomes" id="UP000714618">
    <property type="component" value="Unassembled WGS sequence"/>
</dbReference>
<name>A0A9N8K3U0_9PEZI</name>
<sequence>MLTAESSRFAHALQNVKLIALSFFFFHSIPSSSSSAMRFASSSPSQRLRTAPECGLPTRATLSPAQC</sequence>
<protein>
    <submittedName>
        <fullName evidence="2">Uncharacterized protein</fullName>
    </submittedName>
</protein>
<feature type="region of interest" description="Disordered" evidence="1">
    <location>
        <begin position="44"/>
        <end position="67"/>
    </location>
</feature>
<evidence type="ECO:0000313" key="2">
    <source>
        <dbReference type="EMBL" id="CAD0096640.1"/>
    </source>
</evidence>
<organism evidence="2 3">
    <name type="scientific">Aureobasidium mustum</name>
    <dbReference type="NCBI Taxonomy" id="2773714"/>
    <lineage>
        <taxon>Eukaryota</taxon>
        <taxon>Fungi</taxon>
        <taxon>Dikarya</taxon>
        <taxon>Ascomycota</taxon>
        <taxon>Pezizomycotina</taxon>
        <taxon>Dothideomycetes</taxon>
        <taxon>Dothideomycetidae</taxon>
        <taxon>Dothideales</taxon>
        <taxon>Saccotheciaceae</taxon>
        <taxon>Aureobasidium</taxon>
    </lineage>
</organism>
<reference evidence="2" key="1">
    <citation type="submission" date="2020-06" db="EMBL/GenBank/DDBJ databases">
        <authorList>
            <person name="Onetto C."/>
        </authorList>
    </citation>
    <scope>NUCLEOTIDE SEQUENCE</scope>
</reference>
<comment type="caution">
    <text evidence="2">The sequence shown here is derived from an EMBL/GenBank/DDBJ whole genome shotgun (WGS) entry which is preliminary data.</text>
</comment>
<gene>
    <name evidence="2" type="ORF">AWRI4233_LOCUS5828</name>
</gene>
<proteinExistence type="predicted"/>
<dbReference type="EMBL" id="CAIJEO010000007">
    <property type="protein sequence ID" value="CAD0096640.1"/>
    <property type="molecule type" value="Genomic_DNA"/>
</dbReference>
<keyword evidence="3" id="KW-1185">Reference proteome</keyword>
<dbReference type="AlphaFoldDB" id="A0A9N8K3U0"/>
<evidence type="ECO:0000313" key="3">
    <source>
        <dbReference type="Proteomes" id="UP000714618"/>
    </source>
</evidence>
<evidence type="ECO:0000256" key="1">
    <source>
        <dbReference type="SAM" id="MobiDB-lite"/>
    </source>
</evidence>
<accession>A0A9N8K3U0</accession>